<dbReference type="PANTHER" id="PTHR47447:SF28">
    <property type="entry name" value="PENTACOTRIPEPTIDE-REPEAT REGION OF PRORP DOMAIN-CONTAINING PROTEIN"/>
    <property type="match status" value="1"/>
</dbReference>
<dbReference type="Gene3D" id="1.25.40.10">
    <property type="entry name" value="Tetratricopeptide repeat domain"/>
    <property type="match status" value="3"/>
</dbReference>
<dbReference type="GO" id="GO:0003729">
    <property type="term" value="F:mRNA binding"/>
    <property type="evidence" value="ECO:0000318"/>
    <property type="project" value="GO_Central"/>
</dbReference>
<accession>A0A072UJW5</accession>
<dbReference type="EMBL" id="CM001222">
    <property type="protein sequence ID" value="KEH26135.1"/>
    <property type="molecule type" value="Genomic_DNA"/>
</dbReference>
<dbReference type="InterPro" id="IPR011990">
    <property type="entry name" value="TPR-like_helical_dom_sf"/>
</dbReference>
<evidence type="ECO:0000256" key="1">
    <source>
        <dbReference type="ARBA" id="ARBA00007626"/>
    </source>
</evidence>
<reference evidence="6" key="3">
    <citation type="submission" date="2015-04" db="UniProtKB">
        <authorList>
            <consortium name="EnsemblPlants"/>
        </authorList>
    </citation>
    <scope>IDENTIFICATION</scope>
    <source>
        <strain evidence="6">cv. Jemalong A17</strain>
    </source>
</reference>
<dbReference type="GO" id="GO:0005737">
    <property type="term" value="C:cytoplasm"/>
    <property type="evidence" value="ECO:0000318"/>
    <property type="project" value="GO_Central"/>
</dbReference>
<dbReference type="InterPro" id="IPR002885">
    <property type="entry name" value="PPR_rpt"/>
</dbReference>
<sequence>MMNSITLLGHRMVHKISHCLNFTRMLCDQPFRGDDDVVRNGFDFVEEEPLKKMFVGSCENFDLNHNEEKGFGYNNQRRVFGRDCLLEDFRRIDFERENSDLNNDDDDKHGVGYKQRRFFVRDCLLGNVRKNVERVLEVLRRDGLELDFDFRVVLDELGIRPTWILVREVLYAVLREVNCGNKATIGRLAYKFFVWCGQKEGYCHTVNSYHLIMQIFAECEEFKAMWRLVDEMIEKGFPVTARTFNILICTSGEAGFARNLVVKFIKSRSFNYRPYRHSYNAILHCLLVLNRYKLIEWVYDQMLFEGFLSDVFTYNIVMVAKYRLGKLNQLYRLFHEMGGNGLSPDFHTYNIILHVLGRGGELCKAVELLNHMRERGIEPTVVHFTTLIDGLSRSGHLDDCEHIFDEMVRIGIIPDVVAYTVMITGYVVALEFEKAQKMFDKMISRGQIPNVFTYNSMIRGFCMAGKFDEACSMLKEMETKGCSPNFVVYSTLVTSLRKAGKLSRARKVLRQMMEKGRNVHHLPKLRARRYRK</sequence>
<dbReference type="PANTHER" id="PTHR47447">
    <property type="entry name" value="OS03G0856100 PROTEIN"/>
    <property type="match status" value="1"/>
</dbReference>
<dbReference type="PROSITE" id="PS51375">
    <property type="entry name" value="PPR"/>
    <property type="match status" value="7"/>
</dbReference>
<gene>
    <name evidence="6" type="primary">25496345</name>
    <name evidence="4" type="ordered locus">MTR_6g045263</name>
    <name evidence="5" type="ORF">MtrunA17_Chr6g0471201</name>
</gene>
<dbReference type="Proteomes" id="UP000265566">
    <property type="component" value="Chromosome 6"/>
</dbReference>
<dbReference type="EnsemblPlants" id="KEH26135">
    <property type="protein sequence ID" value="KEH26135"/>
    <property type="gene ID" value="MTR_6g045263"/>
</dbReference>
<dbReference type="OrthoDB" id="185373at2759"/>
<feature type="repeat" description="PPR" evidence="3">
    <location>
        <begin position="415"/>
        <end position="449"/>
    </location>
</feature>
<feature type="repeat" description="PPR" evidence="3">
    <location>
        <begin position="380"/>
        <end position="414"/>
    </location>
</feature>
<feature type="repeat" description="PPR" evidence="3">
    <location>
        <begin position="205"/>
        <end position="239"/>
    </location>
</feature>
<dbReference type="Pfam" id="PF12854">
    <property type="entry name" value="PPR_1"/>
    <property type="match status" value="2"/>
</dbReference>
<dbReference type="Gramene" id="rna36146">
    <property type="protein sequence ID" value="RHN51664.1"/>
    <property type="gene ID" value="gene36146"/>
</dbReference>
<reference evidence="8" key="4">
    <citation type="journal article" date="2018" name="Nat. Plants">
        <title>Whole-genome landscape of Medicago truncatula symbiotic genes.</title>
        <authorList>
            <person name="Pecrix Y."/>
            <person name="Staton S.E."/>
            <person name="Sallet E."/>
            <person name="Lelandais-Briere C."/>
            <person name="Moreau S."/>
            <person name="Carrere S."/>
            <person name="Blein T."/>
            <person name="Jardinaud M.F."/>
            <person name="Latrasse D."/>
            <person name="Zouine M."/>
            <person name="Zahm M."/>
            <person name="Kreplak J."/>
            <person name="Mayjonade B."/>
            <person name="Satge C."/>
            <person name="Perez M."/>
            <person name="Cauet S."/>
            <person name="Marande W."/>
            <person name="Chantry-Darmon C."/>
            <person name="Lopez-Roques C."/>
            <person name="Bouchez O."/>
            <person name="Berard A."/>
            <person name="Debelle F."/>
            <person name="Munos S."/>
            <person name="Bendahmane A."/>
            <person name="Berges H."/>
            <person name="Niebel A."/>
            <person name="Buitink J."/>
            <person name="Frugier F."/>
            <person name="Benhamed M."/>
            <person name="Crespi M."/>
            <person name="Gouzy J."/>
            <person name="Gamas P."/>
        </authorList>
    </citation>
    <scope>NUCLEOTIDE SEQUENCE [LARGE SCALE GENOMIC DNA]</scope>
    <source>
        <strain evidence="8">cv. Jemalong A17</strain>
    </source>
</reference>
<dbReference type="NCBIfam" id="TIGR00756">
    <property type="entry name" value="PPR"/>
    <property type="match status" value="5"/>
</dbReference>
<evidence type="ECO:0000313" key="6">
    <source>
        <dbReference type="EnsemblPlants" id="KEH26135"/>
    </source>
</evidence>
<protein>
    <submittedName>
        <fullName evidence="4">PPR containing plant-like protein</fullName>
    </submittedName>
    <submittedName>
        <fullName evidence="5">Putative pentatricopeptide</fullName>
    </submittedName>
</protein>
<dbReference type="Pfam" id="PF13041">
    <property type="entry name" value="PPR_2"/>
    <property type="match status" value="2"/>
</dbReference>
<dbReference type="EMBL" id="PSQE01000006">
    <property type="protein sequence ID" value="RHN51664.1"/>
    <property type="molecule type" value="Genomic_DNA"/>
</dbReference>
<evidence type="ECO:0000313" key="5">
    <source>
        <dbReference type="EMBL" id="RHN51664.1"/>
    </source>
</evidence>
<dbReference type="Pfam" id="PF01535">
    <property type="entry name" value="PPR"/>
    <property type="match status" value="1"/>
</dbReference>
<evidence type="ECO:0000313" key="4">
    <source>
        <dbReference type="EMBL" id="KEH26135.1"/>
    </source>
</evidence>
<evidence type="ECO:0000256" key="3">
    <source>
        <dbReference type="PROSITE-ProRule" id="PRU00708"/>
    </source>
</evidence>
<reference evidence="4 7" key="1">
    <citation type="journal article" date="2011" name="Nature">
        <title>The Medicago genome provides insight into the evolution of rhizobial symbioses.</title>
        <authorList>
            <person name="Young N.D."/>
            <person name="Debelle F."/>
            <person name="Oldroyd G.E."/>
            <person name="Geurts R."/>
            <person name="Cannon S.B."/>
            <person name="Udvardi M.K."/>
            <person name="Benedito V.A."/>
            <person name="Mayer K.F."/>
            <person name="Gouzy J."/>
            <person name="Schoof H."/>
            <person name="Van de Peer Y."/>
            <person name="Proost S."/>
            <person name="Cook D.R."/>
            <person name="Meyers B.C."/>
            <person name="Spannagl M."/>
            <person name="Cheung F."/>
            <person name="De Mita S."/>
            <person name="Krishnakumar V."/>
            <person name="Gundlach H."/>
            <person name="Zhou S."/>
            <person name="Mudge J."/>
            <person name="Bharti A.K."/>
            <person name="Murray J.D."/>
            <person name="Naoumkina M.A."/>
            <person name="Rosen B."/>
            <person name="Silverstein K.A."/>
            <person name="Tang H."/>
            <person name="Rombauts S."/>
            <person name="Zhao P.X."/>
            <person name="Zhou P."/>
            <person name="Barbe V."/>
            <person name="Bardou P."/>
            <person name="Bechner M."/>
            <person name="Bellec A."/>
            <person name="Berger A."/>
            <person name="Berges H."/>
            <person name="Bidwell S."/>
            <person name="Bisseling T."/>
            <person name="Choisne N."/>
            <person name="Couloux A."/>
            <person name="Denny R."/>
            <person name="Deshpande S."/>
            <person name="Dai X."/>
            <person name="Doyle J.J."/>
            <person name="Dudez A.M."/>
            <person name="Farmer A.D."/>
            <person name="Fouteau S."/>
            <person name="Franken C."/>
            <person name="Gibelin C."/>
            <person name="Gish J."/>
            <person name="Goldstein S."/>
            <person name="Gonzalez A.J."/>
            <person name="Green P.J."/>
            <person name="Hallab A."/>
            <person name="Hartog M."/>
            <person name="Hua A."/>
            <person name="Humphray S.J."/>
            <person name="Jeong D.H."/>
            <person name="Jing Y."/>
            <person name="Jocker A."/>
            <person name="Kenton S.M."/>
            <person name="Kim D.J."/>
            <person name="Klee K."/>
            <person name="Lai H."/>
            <person name="Lang C."/>
            <person name="Lin S."/>
            <person name="Macmil S.L."/>
            <person name="Magdelenat G."/>
            <person name="Matthews L."/>
            <person name="McCorrison J."/>
            <person name="Monaghan E.L."/>
            <person name="Mun J.H."/>
            <person name="Najar F.Z."/>
            <person name="Nicholson C."/>
            <person name="Noirot C."/>
            <person name="O'Bleness M."/>
            <person name="Paule C.R."/>
            <person name="Poulain J."/>
            <person name="Prion F."/>
            <person name="Qin B."/>
            <person name="Qu C."/>
            <person name="Retzel E.F."/>
            <person name="Riddle C."/>
            <person name="Sallet E."/>
            <person name="Samain S."/>
            <person name="Samson N."/>
            <person name="Sanders I."/>
            <person name="Saurat O."/>
            <person name="Scarpelli C."/>
            <person name="Schiex T."/>
            <person name="Segurens B."/>
            <person name="Severin A.J."/>
            <person name="Sherrier D.J."/>
            <person name="Shi R."/>
            <person name="Sims S."/>
            <person name="Singer S.R."/>
            <person name="Sinharoy S."/>
            <person name="Sterck L."/>
            <person name="Viollet A."/>
            <person name="Wang B.B."/>
            <person name="Wang K."/>
            <person name="Wang M."/>
            <person name="Wang X."/>
            <person name="Warfsmann J."/>
            <person name="Weissenbach J."/>
            <person name="White D.D."/>
            <person name="White J.D."/>
            <person name="Wiley G.B."/>
            <person name="Wincker P."/>
            <person name="Xing Y."/>
            <person name="Yang L."/>
            <person name="Yao Z."/>
            <person name="Ying F."/>
            <person name="Zhai J."/>
            <person name="Zhou L."/>
            <person name="Zuber A."/>
            <person name="Denarie J."/>
            <person name="Dixon R.A."/>
            <person name="May G.D."/>
            <person name="Schwartz D.C."/>
            <person name="Rogers J."/>
            <person name="Quetier F."/>
            <person name="Town C.D."/>
            <person name="Roe B.A."/>
        </authorList>
    </citation>
    <scope>NUCLEOTIDE SEQUENCE [LARGE SCALE GENOMIC DNA]</scope>
    <source>
        <strain evidence="4">A17</strain>
        <strain evidence="6 7">cv. Jemalong A17</strain>
    </source>
</reference>
<feature type="repeat" description="PPR" evidence="3">
    <location>
        <begin position="310"/>
        <end position="344"/>
    </location>
</feature>
<evidence type="ECO:0000256" key="2">
    <source>
        <dbReference type="ARBA" id="ARBA00022737"/>
    </source>
</evidence>
<feature type="repeat" description="PPR" evidence="3">
    <location>
        <begin position="345"/>
        <end position="379"/>
    </location>
</feature>
<name>A0A072UJW5_MEDTR</name>
<dbReference type="AlphaFoldDB" id="A0A072UJW5"/>
<keyword evidence="7" id="KW-1185">Reference proteome</keyword>
<evidence type="ECO:0000313" key="8">
    <source>
        <dbReference type="Proteomes" id="UP000265566"/>
    </source>
</evidence>
<dbReference type="Proteomes" id="UP000002051">
    <property type="component" value="Chromosome 6"/>
</dbReference>
<evidence type="ECO:0000313" key="7">
    <source>
        <dbReference type="Proteomes" id="UP000002051"/>
    </source>
</evidence>
<feature type="repeat" description="PPR" evidence="3">
    <location>
        <begin position="485"/>
        <end position="519"/>
    </location>
</feature>
<comment type="similarity">
    <text evidence="1">Belongs to the PPR family. P subfamily.</text>
</comment>
<keyword evidence="2" id="KW-0677">Repeat</keyword>
<dbReference type="GO" id="GO:0006397">
    <property type="term" value="P:mRNA processing"/>
    <property type="evidence" value="ECO:0000318"/>
    <property type="project" value="GO_Central"/>
</dbReference>
<reference evidence="5" key="5">
    <citation type="journal article" date="2018" name="Nat. Plants">
        <title>Whole-genome landscape of Medicago truncatula symbiotic genes.</title>
        <authorList>
            <person name="Pecrix Y."/>
            <person name="Gamas P."/>
            <person name="Carrere S."/>
        </authorList>
    </citation>
    <scope>NUCLEOTIDE SEQUENCE</scope>
    <source>
        <tissue evidence="5">Leaves</tissue>
    </source>
</reference>
<proteinExistence type="inferred from homology"/>
<reference evidence="4 7" key="2">
    <citation type="journal article" date="2014" name="BMC Genomics">
        <title>An improved genome release (version Mt4.0) for the model legume Medicago truncatula.</title>
        <authorList>
            <person name="Tang H."/>
            <person name="Krishnakumar V."/>
            <person name="Bidwell S."/>
            <person name="Rosen B."/>
            <person name="Chan A."/>
            <person name="Zhou S."/>
            <person name="Gentzbittel L."/>
            <person name="Childs K.L."/>
            <person name="Yandell M."/>
            <person name="Gundlach H."/>
            <person name="Mayer K.F."/>
            <person name="Schwartz D.C."/>
            <person name="Town C.D."/>
        </authorList>
    </citation>
    <scope>GENOME REANNOTATION</scope>
    <source>
        <strain evidence="4">A17</strain>
        <strain evidence="6 7">cv. Jemalong A17</strain>
    </source>
</reference>
<organism evidence="4 7">
    <name type="scientific">Medicago truncatula</name>
    <name type="common">Barrel medic</name>
    <name type="synonym">Medicago tribuloides</name>
    <dbReference type="NCBI Taxonomy" id="3880"/>
    <lineage>
        <taxon>Eukaryota</taxon>
        <taxon>Viridiplantae</taxon>
        <taxon>Streptophyta</taxon>
        <taxon>Embryophyta</taxon>
        <taxon>Tracheophyta</taxon>
        <taxon>Spermatophyta</taxon>
        <taxon>Magnoliopsida</taxon>
        <taxon>eudicotyledons</taxon>
        <taxon>Gunneridae</taxon>
        <taxon>Pentapetalae</taxon>
        <taxon>rosids</taxon>
        <taxon>fabids</taxon>
        <taxon>Fabales</taxon>
        <taxon>Fabaceae</taxon>
        <taxon>Papilionoideae</taxon>
        <taxon>50 kb inversion clade</taxon>
        <taxon>NPAAA clade</taxon>
        <taxon>Hologalegina</taxon>
        <taxon>IRL clade</taxon>
        <taxon>Trifolieae</taxon>
        <taxon>Medicago</taxon>
    </lineage>
</organism>
<feature type="repeat" description="PPR" evidence="3">
    <location>
        <begin position="450"/>
        <end position="484"/>
    </location>
</feature>